<dbReference type="Gene3D" id="2.40.160.20">
    <property type="match status" value="1"/>
</dbReference>
<dbReference type="Pfam" id="PF11578">
    <property type="entry name" value="DUF3237"/>
    <property type="match status" value="1"/>
</dbReference>
<proteinExistence type="predicted"/>
<organism evidence="1 2">
    <name type="scientific">Hominifimenecus microfluidus</name>
    <dbReference type="NCBI Taxonomy" id="2885348"/>
    <lineage>
        <taxon>Bacteria</taxon>
        <taxon>Bacillati</taxon>
        <taxon>Bacillota</taxon>
        <taxon>Clostridia</taxon>
        <taxon>Lachnospirales</taxon>
        <taxon>Lachnospiraceae</taxon>
        <taxon>Hominifimenecus</taxon>
    </lineage>
</organism>
<dbReference type="AlphaFoldDB" id="A0AAE3JGE3"/>
<accession>A0AAE3JGE3</accession>
<protein>
    <submittedName>
        <fullName evidence="1">DUF3237 domain-containing protein</fullName>
    </submittedName>
</protein>
<reference evidence="1" key="1">
    <citation type="submission" date="2021-10" db="EMBL/GenBank/DDBJ databases">
        <title>Anaerobic single-cell dispensing facilitates the cultivation of human gut bacteria.</title>
        <authorList>
            <person name="Afrizal A."/>
        </authorList>
    </citation>
    <scope>NUCLEOTIDE SEQUENCE</scope>
    <source>
        <strain evidence="1">CLA-AA-H215</strain>
    </source>
</reference>
<comment type="caution">
    <text evidence="1">The sequence shown here is derived from an EMBL/GenBank/DDBJ whole genome shotgun (WGS) entry which is preliminary data.</text>
</comment>
<gene>
    <name evidence="1" type="ORF">LKD81_06110</name>
</gene>
<sequence length="147" mass="16378">MSEKKIMEFKITIDRSQISTMEKTGGKVTIIPFGGSVESDLFCGKVLPGAADIQVTNAAGIRHMCARYMFEGTDYTGAPCHLFVDNNGYFERDSKPRPFEACPTFMTDSEVLAPYLEAAHFRAEGYGNENGVDILIYDINKEDNEEE</sequence>
<dbReference type="RefSeq" id="WP_308453246.1">
    <property type="nucleotide sequence ID" value="NZ_JAJEQR010000013.1"/>
</dbReference>
<evidence type="ECO:0000313" key="1">
    <source>
        <dbReference type="EMBL" id="MCC2230576.1"/>
    </source>
</evidence>
<name>A0AAE3JGE3_9FIRM</name>
<dbReference type="Proteomes" id="UP001198182">
    <property type="component" value="Unassembled WGS sequence"/>
</dbReference>
<evidence type="ECO:0000313" key="2">
    <source>
        <dbReference type="Proteomes" id="UP001198182"/>
    </source>
</evidence>
<dbReference type="EMBL" id="JAJEQR010000013">
    <property type="protein sequence ID" value="MCC2230576.1"/>
    <property type="molecule type" value="Genomic_DNA"/>
</dbReference>
<keyword evidence="2" id="KW-1185">Reference proteome</keyword>